<dbReference type="EMBL" id="FQXZ01000045">
    <property type="protein sequence ID" value="SHI57549.1"/>
    <property type="molecule type" value="Genomic_DNA"/>
</dbReference>
<dbReference type="Proteomes" id="UP000184608">
    <property type="component" value="Unassembled WGS sequence"/>
</dbReference>
<dbReference type="AlphaFoldDB" id="A0A1M6C967"/>
<protein>
    <submittedName>
        <fullName evidence="5">Catabolite control protein A</fullName>
    </submittedName>
</protein>
<keyword evidence="1" id="KW-0805">Transcription regulation</keyword>
<dbReference type="PRINTS" id="PR00036">
    <property type="entry name" value="HTHLACI"/>
</dbReference>
<dbReference type="GO" id="GO:0000976">
    <property type="term" value="F:transcription cis-regulatory region binding"/>
    <property type="evidence" value="ECO:0007669"/>
    <property type="project" value="TreeGrafter"/>
</dbReference>
<evidence type="ECO:0000256" key="1">
    <source>
        <dbReference type="ARBA" id="ARBA00023015"/>
    </source>
</evidence>
<evidence type="ECO:0000256" key="3">
    <source>
        <dbReference type="ARBA" id="ARBA00023163"/>
    </source>
</evidence>
<dbReference type="Gene3D" id="1.10.260.40">
    <property type="entry name" value="lambda repressor-like DNA-binding domains"/>
    <property type="match status" value="1"/>
</dbReference>
<sequence length="340" mass="37280">MACSDVKRYVQSMASLHDVARLAGVSKSTVSRVINDEYGVKESTKIKVLEAVQECGYVLNQVAKDLKSQKTNLIGVVVPRVSSHATSQGVDGLTAVFEEAGKQVLLANSHQNHAKELEFIRIFNQKRVEGIIFYATHLDSALVQTIQNSSVPVVLVGQDGSKFDIPSIVHDDLRVGFEAGKRLIGKGCRHIGFIGVQSDDLAVDKLRSRGLAQALEEHDLKTLFHAHGRFSIDSGYQLARTWLQNYPETDGIFCATDRIAVGAIKAMREMGIRAGHDIKVLGVGNDELALISHPSLSTFNYAFDKAGENAARMLLERISGKGQEMCKVVLTFQQVNRETC</sequence>
<dbReference type="Pfam" id="PF00356">
    <property type="entry name" value="LacI"/>
    <property type="match status" value="1"/>
</dbReference>
<dbReference type="PROSITE" id="PS50932">
    <property type="entry name" value="HTH_LACI_2"/>
    <property type="match status" value="1"/>
</dbReference>
<evidence type="ECO:0000313" key="5">
    <source>
        <dbReference type="EMBL" id="SHI57549.1"/>
    </source>
</evidence>
<proteinExistence type="predicted"/>
<dbReference type="InterPro" id="IPR010982">
    <property type="entry name" value="Lambda_DNA-bd_dom_sf"/>
</dbReference>
<feature type="domain" description="HTH lacI-type" evidence="4">
    <location>
        <begin position="14"/>
        <end position="68"/>
    </location>
</feature>
<keyword evidence="3" id="KW-0804">Transcription</keyword>
<dbReference type="CDD" id="cd01392">
    <property type="entry name" value="HTH_LacI"/>
    <property type="match status" value="1"/>
</dbReference>
<dbReference type="CDD" id="cd01542">
    <property type="entry name" value="PBP1_TreR-like"/>
    <property type="match status" value="1"/>
</dbReference>
<dbReference type="SUPFAM" id="SSF53822">
    <property type="entry name" value="Periplasmic binding protein-like I"/>
    <property type="match status" value="1"/>
</dbReference>
<dbReference type="SUPFAM" id="SSF47413">
    <property type="entry name" value="lambda repressor-like DNA-binding domains"/>
    <property type="match status" value="1"/>
</dbReference>
<dbReference type="Gene3D" id="3.40.50.2300">
    <property type="match status" value="2"/>
</dbReference>
<dbReference type="GO" id="GO:0003700">
    <property type="term" value="F:DNA-binding transcription factor activity"/>
    <property type="evidence" value="ECO:0007669"/>
    <property type="project" value="TreeGrafter"/>
</dbReference>
<evidence type="ECO:0000313" key="6">
    <source>
        <dbReference type="Proteomes" id="UP000184608"/>
    </source>
</evidence>
<gene>
    <name evidence="5" type="primary">ccpA_2</name>
    <name evidence="5" type="ORF">VA7868_03966</name>
</gene>
<dbReference type="PANTHER" id="PTHR30146">
    <property type="entry name" value="LACI-RELATED TRANSCRIPTIONAL REPRESSOR"/>
    <property type="match status" value="1"/>
</dbReference>
<evidence type="ECO:0000256" key="2">
    <source>
        <dbReference type="ARBA" id="ARBA00023125"/>
    </source>
</evidence>
<dbReference type="PROSITE" id="PS00356">
    <property type="entry name" value="HTH_LACI_1"/>
    <property type="match status" value="1"/>
</dbReference>
<dbReference type="PANTHER" id="PTHR30146:SF146">
    <property type="entry name" value="HTH-TYPE TRANSCRIPTIONAL REGULATOR TRER"/>
    <property type="match status" value="1"/>
</dbReference>
<keyword evidence="6" id="KW-1185">Reference proteome</keyword>
<dbReference type="SMART" id="SM00354">
    <property type="entry name" value="HTH_LACI"/>
    <property type="match status" value="1"/>
</dbReference>
<dbReference type="InterPro" id="IPR000843">
    <property type="entry name" value="HTH_LacI"/>
</dbReference>
<dbReference type="InterPro" id="IPR046335">
    <property type="entry name" value="LacI/GalR-like_sensor"/>
</dbReference>
<evidence type="ECO:0000259" key="4">
    <source>
        <dbReference type="PROSITE" id="PS50932"/>
    </source>
</evidence>
<reference evidence="5 6" key="1">
    <citation type="submission" date="2016-11" db="EMBL/GenBank/DDBJ databases">
        <authorList>
            <person name="Jaros S."/>
            <person name="Januszkiewicz K."/>
            <person name="Wedrychowicz H."/>
        </authorList>
    </citation>
    <scope>NUCLEOTIDE SEQUENCE [LARGE SCALE GENOMIC DNA]</scope>
    <source>
        <strain evidence="5 6">CECT 7868</strain>
    </source>
</reference>
<accession>A0A1M6C967</accession>
<dbReference type="STRING" id="1216006.VA7868_03966"/>
<dbReference type="Pfam" id="PF13377">
    <property type="entry name" value="Peripla_BP_3"/>
    <property type="match status" value="1"/>
</dbReference>
<organism evidence="5 6">
    <name type="scientific">Vibrio aerogenes CECT 7868</name>
    <dbReference type="NCBI Taxonomy" id="1216006"/>
    <lineage>
        <taxon>Bacteria</taxon>
        <taxon>Pseudomonadati</taxon>
        <taxon>Pseudomonadota</taxon>
        <taxon>Gammaproteobacteria</taxon>
        <taxon>Vibrionales</taxon>
        <taxon>Vibrionaceae</taxon>
        <taxon>Vibrio</taxon>
    </lineage>
</organism>
<keyword evidence="2" id="KW-0238">DNA-binding</keyword>
<name>A0A1M6C967_9VIBR</name>
<dbReference type="InterPro" id="IPR028082">
    <property type="entry name" value="Peripla_BP_I"/>
</dbReference>